<dbReference type="Gene3D" id="2.60.120.330">
    <property type="entry name" value="B-lactam Antibiotic, Isopenicillin N Synthase, Chain"/>
    <property type="match status" value="1"/>
</dbReference>
<organism evidence="1 2">
    <name type="scientific">Xylaria arbuscula</name>
    <dbReference type="NCBI Taxonomy" id="114810"/>
    <lineage>
        <taxon>Eukaryota</taxon>
        <taxon>Fungi</taxon>
        <taxon>Dikarya</taxon>
        <taxon>Ascomycota</taxon>
        <taxon>Pezizomycotina</taxon>
        <taxon>Sordariomycetes</taxon>
        <taxon>Xylariomycetidae</taxon>
        <taxon>Xylariales</taxon>
        <taxon>Xylariaceae</taxon>
        <taxon>Xylaria</taxon>
    </lineage>
</organism>
<dbReference type="PANTHER" id="PTHR30613">
    <property type="entry name" value="UNCHARACTERIZED PROTEIN YBIU-RELATED"/>
    <property type="match status" value="1"/>
</dbReference>
<evidence type="ECO:0000313" key="2">
    <source>
        <dbReference type="Proteomes" id="UP001148614"/>
    </source>
</evidence>
<dbReference type="Proteomes" id="UP001148614">
    <property type="component" value="Unassembled WGS sequence"/>
</dbReference>
<dbReference type="EMBL" id="JANPWZ010000120">
    <property type="protein sequence ID" value="KAJ3579208.1"/>
    <property type="molecule type" value="Genomic_DNA"/>
</dbReference>
<dbReference type="Pfam" id="PF07350">
    <property type="entry name" value="Gig2-like"/>
    <property type="match status" value="1"/>
</dbReference>
<gene>
    <name evidence="1" type="ORF">NPX13_g1348</name>
</gene>
<keyword evidence="2" id="KW-1185">Reference proteome</keyword>
<name>A0A9W8NMV4_9PEZI</name>
<comment type="caution">
    <text evidence="1">The sequence shown here is derived from an EMBL/GenBank/DDBJ whole genome shotgun (WGS) entry which is preliminary data.</text>
</comment>
<dbReference type="VEuPathDB" id="FungiDB:F4678DRAFT_451282"/>
<protein>
    <submittedName>
        <fullName evidence="1">Uncharacterized protein</fullName>
    </submittedName>
</protein>
<dbReference type="InterPro" id="IPR010856">
    <property type="entry name" value="Gig2-like"/>
</dbReference>
<accession>A0A9W8NMV4</accession>
<reference evidence="1" key="1">
    <citation type="submission" date="2022-07" db="EMBL/GenBank/DDBJ databases">
        <title>Genome Sequence of Xylaria arbuscula.</title>
        <authorList>
            <person name="Buettner E."/>
        </authorList>
    </citation>
    <scope>NUCLEOTIDE SEQUENCE</scope>
    <source>
        <strain evidence="1">VT107</strain>
    </source>
</reference>
<dbReference type="SUPFAM" id="SSF51197">
    <property type="entry name" value="Clavaminate synthase-like"/>
    <property type="match status" value="1"/>
</dbReference>
<evidence type="ECO:0000313" key="1">
    <source>
        <dbReference type="EMBL" id="KAJ3579208.1"/>
    </source>
</evidence>
<dbReference type="AlphaFoldDB" id="A0A9W8NMV4"/>
<dbReference type="PANTHER" id="PTHR30613:SF1">
    <property type="entry name" value="DUF1479 DOMAIN PROTEIN (AFU_ORTHOLOGUE AFUA_5G09280)"/>
    <property type="match status" value="1"/>
</dbReference>
<sequence length="167" mass="18765">MASRIKPATVLLSRVTPPARCMATMSSTQAQPEAKREGNIADSFVSLSGGAQPPLPERFLELKKSLVAGREDRVIESWNRLLARLKHENSILAKDRSQVIPSLEFSNFDEDLERLGSEIKKRGVAVVRGVIPEKEARSYKNEIEEYVKQNPWTKGKLFKLVIIGTYN</sequence>
<dbReference type="InterPro" id="IPR027443">
    <property type="entry name" value="IPNS-like_sf"/>
</dbReference>
<proteinExistence type="predicted"/>